<evidence type="ECO:0000256" key="1">
    <source>
        <dbReference type="SAM" id="MobiDB-lite"/>
    </source>
</evidence>
<gene>
    <name evidence="3" type="ORF">Cch02nite_31070</name>
</gene>
<dbReference type="AlphaFoldDB" id="A0A8J3JZ39"/>
<name>A0A8J3JZ39_9ACTN</name>
<feature type="region of interest" description="Disordered" evidence="1">
    <location>
        <begin position="1"/>
        <end position="21"/>
    </location>
</feature>
<organism evidence="3 4">
    <name type="scientific">Catellatospora chokoriensis</name>
    <dbReference type="NCBI Taxonomy" id="310353"/>
    <lineage>
        <taxon>Bacteria</taxon>
        <taxon>Bacillati</taxon>
        <taxon>Actinomycetota</taxon>
        <taxon>Actinomycetes</taxon>
        <taxon>Micromonosporales</taxon>
        <taxon>Micromonosporaceae</taxon>
        <taxon>Catellatospora</taxon>
    </lineage>
</organism>
<protein>
    <recommendedName>
        <fullName evidence="5">Peptidase MA superfamily protein</fullName>
    </recommendedName>
</protein>
<reference evidence="3 4" key="1">
    <citation type="submission" date="2021-01" db="EMBL/GenBank/DDBJ databases">
        <title>Whole genome shotgun sequence of Catellatospora chokoriensis NBRC 107358.</title>
        <authorList>
            <person name="Komaki H."/>
            <person name="Tamura T."/>
        </authorList>
    </citation>
    <scope>NUCLEOTIDE SEQUENCE [LARGE SCALE GENOMIC DNA]</scope>
    <source>
        <strain evidence="3 4">NBRC 107358</strain>
    </source>
</reference>
<keyword evidence="4" id="KW-1185">Reference proteome</keyword>
<evidence type="ECO:0008006" key="5">
    <source>
        <dbReference type="Google" id="ProtNLM"/>
    </source>
</evidence>
<feature type="compositionally biased region" description="Low complexity" evidence="1">
    <location>
        <begin position="1"/>
        <end position="13"/>
    </location>
</feature>
<keyword evidence="2" id="KW-0812">Transmembrane</keyword>
<dbReference type="Proteomes" id="UP000619293">
    <property type="component" value="Unassembled WGS sequence"/>
</dbReference>
<sequence>MNAEDAAPSADGSSPPPVPVPGAPYPYPTLWPDPALLHRPRRRWGWVVALVATGLTLACAAVGGLAVVLVPPVLEQLAAAGGAPGGAPSPQPGDPLSVRQAWAKERIDAALAVQHKALLGGDESGYLSVVEPTAAGALDGLRIQFRSLRAMQVAAWSDRGYQPSPTGDEWTVRLSSTPCFVVPTCAESRTPSVMRWRIEDDRAVLVHWEPGEKDGGPPWQTDELVALAGSRTVVATTPVYARHLPTLLREAESAAKVADRYAVGAAPARYPVYYADSREWERWYGGKLPPWAGGYALPVTADRYELVLNGDYLLQAGLGDLMRHELTHAASLTGSSGGYGAWWLVEGLAEEAAMNGAQPTRYEALAEVRTFVKSWKRDLALIAPGEQTSDDEVAARYGVAYLAVHRLIARFGFAKAMAFFKNVLHQRREPALAAPETLGVSWAAMQRDLVDYVRRTAG</sequence>
<accession>A0A8J3JZ39</accession>
<proteinExistence type="predicted"/>
<evidence type="ECO:0000313" key="3">
    <source>
        <dbReference type="EMBL" id="GIF89663.1"/>
    </source>
</evidence>
<keyword evidence="2" id="KW-1133">Transmembrane helix</keyword>
<dbReference type="RefSeq" id="WP_191842451.1">
    <property type="nucleotide sequence ID" value="NZ_BAAALB010000034.1"/>
</dbReference>
<evidence type="ECO:0000313" key="4">
    <source>
        <dbReference type="Proteomes" id="UP000619293"/>
    </source>
</evidence>
<dbReference type="EMBL" id="BONG01000017">
    <property type="protein sequence ID" value="GIF89663.1"/>
    <property type="molecule type" value="Genomic_DNA"/>
</dbReference>
<evidence type="ECO:0000256" key="2">
    <source>
        <dbReference type="SAM" id="Phobius"/>
    </source>
</evidence>
<keyword evidence="2" id="KW-0472">Membrane</keyword>
<feature type="transmembrane region" description="Helical" evidence="2">
    <location>
        <begin position="46"/>
        <end position="70"/>
    </location>
</feature>
<comment type="caution">
    <text evidence="3">The sequence shown here is derived from an EMBL/GenBank/DDBJ whole genome shotgun (WGS) entry which is preliminary data.</text>
</comment>